<reference evidence="2" key="1">
    <citation type="submission" date="2022-11" db="EMBL/GenBank/DDBJ databases">
        <authorList>
            <person name="Morgan W.R."/>
            <person name="Tartar A."/>
        </authorList>
    </citation>
    <scope>NUCLEOTIDE SEQUENCE</scope>
    <source>
        <strain evidence="2">ARSEF 373</strain>
    </source>
</reference>
<keyword evidence="3" id="KW-1185">Reference proteome</keyword>
<name>A0AAV2ZA00_9STRA</name>
<evidence type="ECO:0000313" key="3">
    <source>
        <dbReference type="Proteomes" id="UP001146120"/>
    </source>
</evidence>
<feature type="region of interest" description="Disordered" evidence="1">
    <location>
        <begin position="1"/>
        <end position="66"/>
    </location>
</feature>
<dbReference type="AlphaFoldDB" id="A0AAV2ZA00"/>
<feature type="compositionally biased region" description="Low complexity" evidence="1">
    <location>
        <begin position="18"/>
        <end position="31"/>
    </location>
</feature>
<sequence>MNLNIASDSLSDEDADSSSDWSDSSDTSSNDGGDRDRDHFDTDIDAMRRPPKAPSTPILRQRRGRNSIAPTGLVTDSALAQHPVTAYANALRALPKTGGARRESLSVKMNPDLGPHLHRRHRESKKRVECVERLFHVLQLAQRLEATVQDLSLWLHAHVIPPSWRGQIVAHIQPLSHQMLLSRAMVLAAWAFVLPPFDKPNFAEFERRLRNFTLCTQYLNEALSECREKVVRAEQVAACCFVQAWFRQCLAKRGFYTKLLRLRHTHRGLIPGLFDTIPGQSKLATVPKSRHFQALLEYPTGPTDPPQFAGMVEAALALAAQPSTNNHVTHQR</sequence>
<proteinExistence type="predicted"/>
<organism evidence="2 3">
    <name type="scientific">Lagenidium giganteum</name>
    <dbReference type="NCBI Taxonomy" id="4803"/>
    <lineage>
        <taxon>Eukaryota</taxon>
        <taxon>Sar</taxon>
        <taxon>Stramenopiles</taxon>
        <taxon>Oomycota</taxon>
        <taxon>Peronosporomycetes</taxon>
        <taxon>Pythiales</taxon>
        <taxon>Pythiaceae</taxon>
    </lineage>
</organism>
<accession>A0AAV2ZA00</accession>
<evidence type="ECO:0000313" key="2">
    <source>
        <dbReference type="EMBL" id="DBA03577.1"/>
    </source>
</evidence>
<comment type="caution">
    <text evidence="2">The sequence shown here is derived from an EMBL/GenBank/DDBJ whole genome shotgun (WGS) entry which is preliminary data.</text>
</comment>
<dbReference type="EMBL" id="DAKRPA010000018">
    <property type="protein sequence ID" value="DBA03577.1"/>
    <property type="molecule type" value="Genomic_DNA"/>
</dbReference>
<reference evidence="2" key="2">
    <citation type="journal article" date="2023" name="Microbiol Resour">
        <title>Decontamination and Annotation of the Draft Genome Sequence of the Oomycete Lagenidium giganteum ARSEF 373.</title>
        <authorList>
            <person name="Morgan W.R."/>
            <person name="Tartar A."/>
        </authorList>
    </citation>
    <scope>NUCLEOTIDE SEQUENCE</scope>
    <source>
        <strain evidence="2">ARSEF 373</strain>
    </source>
</reference>
<evidence type="ECO:0000256" key="1">
    <source>
        <dbReference type="SAM" id="MobiDB-lite"/>
    </source>
</evidence>
<feature type="compositionally biased region" description="Basic and acidic residues" evidence="1">
    <location>
        <begin position="32"/>
        <end position="48"/>
    </location>
</feature>
<protein>
    <submittedName>
        <fullName evidence="2">Uncharacterized protein</fullName>
    </submittedName>
</protein>
<gene>
    <name evidence="2" type="ORF">N0F65_011478</name>
</gene>
<dbReference type="Proteomes" id="UP001146120">
    <property type="component" value="Unassembled WGS sequence"/>
</dbReference>